<feature type="non-terminal residue" evidence="1">
    <location>
        <position position="1"/>
    </location>
</feature>
<sequence length="79" mass="9592">KKCHCLKTWNALMHWRADPIPGIMIPRIITDEDWVEMSAKYNLIFDRVRIYKAIYNRQLSDITLRNQILQWCKNKLKTM</sequence>
<protein>
    <submittedName>
        <fullName evidence="1">Uncharacterized protein</fullName>
    </submittedName>
</protein>
<accession>X1G3F2</accession>
<reference evidence="1" key="1">
    <citation type="journal article" date="2014" name="Front. Microbiol.">
        <title>High frequency of phylogenetically diverse reductive dehalogenase-homologous genes in deep subseafloor sedimentary metagenomes.</title>
        <authorList>
            <person name="Kawai M."/>
            <person name="Futagami T."/>
            <person name="Toyoda A."/>
            <person name="Takaki Y."/>
            <person name="Nishi S."/>
            <person name="Hori S."/>
            <person name="Arai W."/>
            <person name="Tsubouchi T."/>
            <person name="Morono Y."/>
            <person name="Uchiyama I."/>
            <person name="Ito T."/>
            <person name="Fujiyama A."/>
            <person name="Inagaki F."/>
            <person name="Takami H."/>
        </authorList>
    </citation>
    <scope>NUCLEOTIDE SEQUENCE</scope>
    <source>
        <strain evidence="1">Expedition CK06-06</strain>
    </source>
</reference>
<evidence type="ECO:0000313" key="1">
    <source>
        <dbReference type="EMBL" id="GAH27533.1"/>
    </source>
</evidence>
<organism evidence="1">
    <name type="scientific">marine sediment metagenome</name>
    <dbReference type="NCBI Taxonomy" id="412755"/>
    <lineage>
        <taxon>unclassified sequences</taxon>
        <taxon>metagenomes</taxon>
        <taxon>ecological metagenomes</taxon>
    </lineage>
</organism>
<dbReference type="AlphaFoldDB" id="X1G3F2"/>
<comment type="caution">
    <text evidence="1">The sequence shown here is derived from an EMBL/GenBank/DDBJ whole genome shotgun (WGS) entry which is preliminary data.</text>
</comment>
<dbReference type="EMBL" id="BARU01000980">
    <property type="protein sequence ID" value="GAH27533.1"/>
    <property type="molecule type" value="Genomic_DNA"/>
</dbReference>
<proteinExistence type="predicted"/>
<name>X1G3F2_9ZZZZ</name>
<gene>
    <name evidence="1" type="ORF">S03H2_02809</name>
</gene>